<dbReference type="InterPro" id="IPR012702">
    <property type="entry name" value="CP_lyase_PhnF"/>
</dbReference>
<dbReference type="EMBL" id="QGDB01000004">
    <property type="protein sequence ID" value="PWL17595.1"/>
    <property type="molecule type" value="Genomic_DNA"/>
</dbReference>
<keyword evidence="3" id="KW-0804">Transcription</keyword>
<dbReference type="InterPro" id="IPR036390">
    <property type="entry name" value="WH_DNA-bd_sf"/>
</dbReference>
<keyword evidence="1" id="KW-0805">Transcription regulation</keyword>
<name>A0A316JAA6_9HYPH</name>
<dbReference type="AlphaFoldDB" id="A0A316JAA6"/>
<dbReference type="PANTHER" id="PTHR44846">
    <property type="entry name" value="MANNOSYL-D-GLYCERATE TRANSPORT/METABOLISM SYSTEM REPRESSOR MNGR-RELATED"/>
    <property type="match status" value="1"/>
</dbReference>
<dbReference type="Gene3D" id="3.40.1410.10">
    <property type="entry name" value="Chorismate lyase-like"/>
    <property type="match status" value="1"/>
</dbReference>
<protein>
    <submittedName>
        <fullName evidence="5">Phosphonate metabolism transcriptional regulator PhnF</fullName>
    </submittedName>
</protein>
<dbReference type="InterPro" id="IPR036388">
    <property type="entry name" value="WH-like_DNA-bd_sf"/>
</dbReference>
<dbReference type="InterPro" id="IPR011663">
    <property type="entry name" value="UTRA"/>
</dbReference>
<dbReference type="PROSITE" id="PS50949">
    <property type="entry name" value="HTH_GNTR"/>
    <property type="match status" value="1"/>
</dbReference>
<evidence type="ECO:0000259" key="4">
    <source>
        <dbReference type="PROSITE" id="PS50949"/>
    </source>
</evidence>
<dbReference type="Proteomes" id="UP000245865">
    <property type="component" value="Unassembled WGS sequence"/>
</dbReference>
<comment type="caution">
    <text evidence="5">The sequence shown here is derived from an EMBL/GenBank/DDBJ whole genome shotgun (WGS) entry which is preliminary data.</text>
</comment>
<dbReference type="PRINTS" id="PR00035">
    <property type="entry name" value="HTHGNTR"/>
</dbReference>
<evidence type="ECO:0000313" key="6">
    <source>
        <dbReference type="Proteomes" id="UP000245865"/>
    </source>
</evidence>
<keyword evidence="6" id="KW-1185">Reference proteome</keyword>
<dbReference type="GO" id="GO:0003700">
    <property type="term" value="F:DNA-binding transcription factor activity"/>
    <property type="evidence" value="ECO:0007669"/>
    <property type="project" value="InterPro"/>
</dbReference>
<organism evidence="5 6">
    <name type="scientific">Falsochrobactrum shanghaiense</name>
    <dbReference type="NCBI Taxonomy" id="2201899"/>
    <lineage>
        <taxon>Bacteria</taxon>
        <taxon>Pseudomonadati</taxon>
        <taxon>Pseudomonadota</taxon>
        <taxon>Alphaproteobacteria</taxon>
        <taxon>Hyphomicrobiales</taxon>
        <taxon>Brucellaceae</taxon>
        <taxon>Falsochrobactrum</taxon>
    </lineage>
</organism>
<dbReference type="InterPro" id="IPR050679">
    <property type="entry name" value="Bact_HTH_transcr_reg"/>
</dbReference>
<sequence>MYDRGRFSGAEVMVRRTSDPLWRRIASDIQKQIDDGKLAPGEQLPTEISLSKQFSVSRFTIRQALASLERQGLVQIEHGRGIFVAERSIPFLLDSRTRFSENLKRLGLSGERRFIDATHDDASETVAVALDLSPGDEIITASALAIVDHRPAGLITDYYEAARFAGIDKLLRTNASRTAALAAYGISDYVRHSTLISSRMPSGAEAKLLNIPRTRPLIESTKIDVDTTGRPLAFGVASFCGDRIQFMIE</sequence>
<dbReference type="GO" id="GO:0045892">
    <property type="term" value="P:negative regulation of DNA-templated transcription"/>
    <property type="evidence" value="ECO:0007669"/>
    <property type="project" value="TreeGrafter"/>
</dbReference>
<dbReference type="Gene3D" id="1.10.10.10">
    <property type="entry name" value="Winged helix-like DNA-binding domain superfamily/Winged helix DNA-binding domain"/>
    <property type="match status" value="1"/>
</dbReference>
<dbReference type="CDD" id="cd07377">
    <property type="entry name" value="WHTH_GntR"/>
    <property type="match status" value="1"/>
</dbReference>
<dbReference type="SUPFAM" id="SSF64288">
    <property type="entry name" value="Chorismate lyase-like"/>
    <property type="match status" value="1"/>
</dbReference>
<reference evidence="5 6" key="1">
    <citation type="submission" date="2018-05" db="EMBL/GenBank/DDBJ databases">
        <title>Comparative genomic sequence analysis between strain HN4 and CCM 8460T (Falsochrobactrum ovis) will provide more evidence to prove that HN4 is a new species of Falsochrobactrum.</title>
        <authorList>
            <person name="Lyu W."/>
            <person name="Sun L."/>
            <person name="Yao L."/>
        </authorList>
    </citation>
    <scope>NUCLEOTIDE SEQUENCE [LARGE SCALE GENOMIC DNA]</scope>
    <source>
        <strain evidence="5 6">HN4</strain>
    </source>
</reference>
<evidence type="ECO:0000256" key="2">
    <source>
        <dbReference type="ARBA" id="ARBA00023125"/>
    </source>
</evidence>
<feature type="domain" description="HTH gntR-type" evidence="4">
    <location>
        <begin position="19"/>
        <end position="87"/>
    </location>
</feature>
<proteinExistence type="predicted"/>
<dbReference type="InterPro" id="IPR028978">
    <property type="entry name" value="Chorismate_lyase_/UTRA_dom_sf"/>
</dbReference>
<gene>
    <name evidence="5" type="primary">phnF</name>
    <name evidence="5" type="ORF">DKP76_12645</name>
</gene>
<accession>A0A316JAA6</accession>
<dbReference type="InterPro" id="IPR000524">
    <property type="entry name" value="Tscrpt_reg_HTH_GntR"/>
</dbReference>
<dbReference type="SMART" id="SM00345">
    <property type="entry name" value="HTH_GNTR"/>
    <property type="match status" value="1"/>
</dbReference>
<dbReference type="NCBIfam" id="TIGR02325">
    <property type="entry name" value="C_P_lyase_phnF"/>
    <property type="match status" value="1"/>
</dbReference>
<dbReference type="Pfam" id="PF07702">
    <property type="entry name" value="UTRA"/>
    <property type="match status" value="1"/>
</dbReference>
<evidence type="ECO:0000256" key="3">
    <source>
        <dbReference type="ARBA" id="ARBA00023163"/>
    </source>
</evidence>
<dbReference type="SUPFAM" id="SSF46785">
    <property type="entry name" value="Winged helix' DNA-binding domain"/>
    <property type="match status" value="1"/>
</dbReference>
<evidence type="ECO:0000256" key="1">
    <source>
        <dbReference type="ARBA" id="ARBA00023015"/>
    </source>
</evidence>
<dbReference type="PANTHER" id="PTHR44846:SF1">
    <property type="entry name" value="MANNOSYL-D-GLYCERATE TRANSPORT_METABOLISM SYSTEM REPRESSOR MNGR-RELATED"/>
    <property type="match status" value="1"/>
</dbReference>
<dbReference type="SMART" id="SM00866">
    <property type="entry name" value="UTRA"/>
    <property type="match status" value="1"/>
</dbReference>
<dbReference type="Pfam" id="PF00392">
    <property type="entry name" value="GntR"/>
    <property type="match status" value="1"/>
</dbReference>
<dbReference type="GO" id="GO:0003677">
    <property type="term" value="F:DNA binding"/>
    <property type="evidence" value="ECO:0007669"/>
    <property type="project" value="UniProtKB-KW"/>
</dbReference>
<keyword evidence="2" id="KW-0238">DNA-binding</keyword>
<evidence type="ECO:0000313" key="5">
    <source>
        <dbReference type="EMBL" id="PWL17595.1"/>
    </source>
</evidence>